<dbReference type="KEGG" id="ppsc:EHS13_08495"/>
<dbReference type="Gene3D" id="3.90.25.10">
    <property type="entry name" value="UDP-galactose 4-epimerase, domain 1"/>
    <property type="match status" value="1"/>
</dbReference>
<evidence type="ECO:0000313" key="4">
    <source>
        <dbReference type="Proteomes" id="UP000426246"/>
    </source>
</evidence>
<protein>
    <submittedName>
        <fullName evidence="3">NAD-dependent epimerase/dehydratase family protein</fullName>
    </submittedName>
</protein>
<accession>A0A6B8RGR9</accession>
<organism evidence="3 4">
    <name type="scientific">Paenibacillus psychroresistens</name>
    <dbReference type="NCBI Taxonomy" id="1778678"/>
    <lineage>
        <taxon>Bacteria</taxon>
        <taxon>Bacillati</taxon>
        <taxon>Bacillota</taxon>
        <taxon>Bacilli</taxon>
        <taxon>Bacillales</taxon>
        <taxon>Paenibacillaceae</taxon>
        <taxon>Paenibacillus</taxon>
    </lineage>
</organism>
<reference evidence="4" key="1">
    <citation type="submission" date="2018-11" db="EMBL/GenBank/DDBJ databases">
        <title>Complete genome sequence of Paenibacillus sp. ML311-T8.</title>
        <authorList>
            <person name="Nam Y.-D."/>
            <person name="Kang J."/>
            <person name="Chung W.-H."/>
            <person name="Park Y.S."/>
        </authorList>
    </citation>
    <scope>NUCLEOTIDE SEQUENCE [LARGE SCALE GENOMIC DNA]</scope>
    <source>
        <strain evidence="4">ML311-T8</strain>
    </source>
</reference>
<sequence>MRILVTGGAGFIASNIVDALIDEGHEVSVLDNLSTGKRANIHPNAPFYLTDITERSVQMVFEQCRPEIVIHHAAQIDVQTSLHNPLLDAKVNIIGTINLLEQCKSFGVKKIIYASSAAVYGHPNYLGVDEKHALQPISFYGISKHTPEHYIQAYGELFGLDYTILRYSNVYGIRQDPRGEGGVISIFLNRLLHEETPIIYGNGENTRDFIYVKDIVSANIAALIYGSHSLYNISCNQQISLNNLLKQMNAIIGSNVTPQYVPARQGDILHSRLDNQKALKQLQWLPQYSIEKGLTETYHYYKACL</sequence>
<dbReference type="RefSeq" id="WP_155699925.1">
    <property type="nucleotide sequence ID" value="NZ_CP034235.1"/>
</dbReference>
<dbReference type="OrthoDB" id="9771073at2"/>
<dbReference type="Gene3D" id="3.40.50.720">
    <property type="entry name" value="NAD(P)-binding Rossmann-like Domain"/>
    <property type="match status" value="1"/>
</dbReference>
<evidence type="ECO:0000313" key="3">
    <source>
        <dbReference type="EMBL" id="QGQ94914.1"/>
    </source>
</evidence>
<keyword evidence="4" id="KW-1185">Reference proteome</keyword>
<dbReference type="SUPFAM" id="SSF51735">
    <property type="entry name" value="NAD(P)-binding Rossmann-fold domains"/>
    <property type="match status" value="1"/>
</dbReference>
<evidence type="ECO:0000259" key="2">
    <source>
        <dbReference type="Pfam" id="PF01370"/>
    </source>
</evidence>
<dbReference type="EMBL" id="CP034235">
    <property type="protein sequence ID" value="QGQ94914.1"/>
    <property type="molecule type" value="Genomic_DNA"/>
</dbReference>
<dbReference type="InterPro" id="IPR036291">
    <property type="entry name" value="NAD(P)-bd_dom_sf"/>
</dbReference>
<dbReference type="Proteomes" id="UP000426246">
    <property type="component" value="Chromosome"/>
</dbReference>
<evidence type="ECO:0000256" key="1">
    <source>
        <dbReference type="ARBA" id="ARBA00007637"/>
    </source>
</evidence>
<gene>
    <name evidence="3" type="ORF">EHS13_08495</name>
</gene>
<name>A0A6B8RGR9_9BACL</name>
<feature type="domain" description="NAD-dependent epimerase/dehydratase" evidence="2">
    <location>
        <begin position="3"/>
        <end position="233"/>
    </location>
</feature>
<dbReference type="PANTHER" id="PTHR43000">
    <property type="entry name" value="DTDP-D-GLUCOSE 4,6-DEHYDRATASE-RELATED"/>
    <property type="match status" value="1"/>
</dbReference>
<proteinExistence type="inferred from homology"/>
<dbReference type="Pfam" id="PF01370">
    <property type="entry name" value="Epimerase"/>
    <property type="match status" value="1"/>
</dbReference>
<dbReference type="AlphaFoldDB" id="A0A6B8RGR9"/>
<dbReference type="InterPro" id="IPR001509">
    <property type="entry name" value="Epimerase_deHydtase"/>
</dbReference>
<comment type="similarity">
    <text evidence="1">Belongs to the NAD(P)-dependent epimerase/dehydratase family.</text>
</comment>